<dbReference type="AlphaFoldDB" id="I3EJM7"/>
<evidence type="ECO:0000256" key="4">
    <source>
        <dbReference type="ARBA" id="ARBA00022679"/>
    </source>
</evidence>
<dbReference type="PANTHER" id="PTHR11774">
    <property type="entry name" value="GERANYLGERANYL TRANSFERASE TYPE BETA SUBUNIT"/>
    <property type="match status" value="1"/>
</dbReference>
<evidence type="ECO:0000256" key="7">
    <source>
        <dbReference type="ARBA" id="ARBA00022833"/>
    </source>
</evidence>
<feature type="transmembrane region" description="Helical" evidence="11">
    <location>
        <begin position="21"/>
        <end position="43"/>
    </location>
</feature>
<keyword evidence="7" id="KW-0862">Zinc</keyword>
<comment type="similarity">
    <text evidence="2">Belongs to the protein prenyltransferase subunit beta family.</text>
</comment>
<dbReference type="GO" id="GO:0005968">
    <property type="term" value="C:Rab-protein geranylgeranyltransferase complex"/>
    <property type="evidence" value="ECO:0007669"/>
    <property type="project" value="TreeGrafter"/>
</dbReference>
<keyword evidence="3" id="KW-0637">Prenyltransferase</keyword>
<evidence type="ECO:0000256" key="3">
    <source>
        <dbReference type="ARBA" id="ARBA00022602"/>
    </source>
</evidence>
<organism evidence="13 14">
    <name type="scientific">Nematocida parisii (strain ERTm3)</name>
    <name type="common">Nematode killer fungus</name>
    <dbReference type="NCBI Taxonomy" id="935791"/>
    <lineage>
        <taxon>Eukaryota</taxon>
        <taxon>Fungi</taxon>
        <taxon>Fungi incertae sedis</taxon>
        <taxon>Microsporidia</taxon>
        <taxon>Nematocida</taxon>
    </lineage>
</organism>
<dbReference type="VEuPathDB" id="MicrosporidiaDB:NEQG_00194"/>
<evidence type="ECO:0000313" key="13">
    <source>
        <dbReference type="EMBL" id="EIJ89424.1"/>
    </source>
</evidence>
<evidence type="ECO:0000256" key="9">
    <source>
        <dbReference type="ARBA" id="ARBA00032766"/>
    </source>
</evidence>
<dbReference type="OrthoDB" id="5428259at2759"/>
<sequence>MEQNKKHINFVLRCVREKTRVFYLSEPMRISTFYWVVGSLLLLEDHKNIERLSKKILNFVVECQNEDGGFGARPKYPSCPISTLSALQILYVLKKSNELSEGSETPTSTVLVQEDSPETKRPGQFTVQERRNEEIFQSLEHVSDSSSDSLDIETDTESSGKTTNCVMCNAYLEKIVTNEKLIGFNSILNISYICYYIASKSLLTELSLGGPDMFVILAPMKKILCEYISQCVNLDGGIGAMPGSESHAAYTFSGVSSLFSLGEIGLISIQETATLIGLLQTNSGGISGRVDKIEEICSTFWGYSTLAIMGVPGYVDSSALRNFISSCECVEGGYSDRPNGTPTLLYTFYALSCLAVLDNKSVMDILPSLSLCLFD</sequence>
<evidence type="ECO:0000256" key="11">
    <source>
        <dbReference type="SAM" id="Phobius"/>
    </source>
</evidence>
<dbReference type="HOGENOM" id="CLU_028946_3_0_1"/>
<feature type="domain" description="Prenyltransferase alpha-alpha toroid" evidence="12">
    <location>
        <begin position="4"/>
        <end position="367"/>
    </location>
</feature>
<dbReference type="STRING" id="935791.I3EJM7"/>
<dbReference type="PANTHER" id="PTHR11774:SF11">
    <property type="entry name" value="GERANYLGERANYL TRANSFERASE TYPE-2 SUBUNIT BETA"/>
    <property type="match status" value="1"/>
</dbReference>
<evidence type="ECO:0000256" key="6">
    <source>
        <dbReference type="ARBA" id="ARBA00022737"/>
    </source>
</evidence>
<keyword evidence="6" id="KW-0677">Repeat</keyword>
<dbReference type="GO" id="GO:0046872">
    <property type="term" value="F:metal ion binding"/>
    <property type="evidence" value="ECO:0007669"/>
    <property type="project" value="UniProtKB-KW"/>
</dbReference>
<keyword evidence="11" id="KW-1133">Transmembrane helix</keyword>
<evidence type="ECO:0000259" key="12">
    <source>
        <dbReference type="Pfam" id="PF00432"/>
    </source>
</evidence>
<dbReference type="InterPro" id="IPR008930">
    <property type="entry name" value="Terpenoid_cyclase/PrenylTrfase"/>
</dbReference>
<evidence type="ECO:0000256" key="1">
    <source>
        <dbReference type="ARBA" id="ARBA00001947"/>
    </source>
</evidence>
<reference evidence="13" key="1">
    <citation type="submission" date="2011-01" db="EMBL/GenBank/DDBJ databases">
        <title>The Genome Sequence of Nematocida parisii strain ERTm3.</title>
        <authorList>
            <consortium name="The Broad Institute Genome Sequencing Platform"/>
            <consortium name="The Broad Institute Genome Sequencing Center for Infectious Disease"/>
            <person name="Cuomo C."/>
            <person name="Troemel E."/>
            <person name="Young S.K."/>
            <person name="Zeng Q."/>
            <person name="Gargeya S."/>
            <person name="Fitzgerald M."/>
            <person name="Haas B."/>
            <person name="Abouelleil A."/>
            <person name="Alvarado L."/>
            <person name="Arachchi H.M."/>
            <person name="Berlin A."/>
            <person name="Chapman S.B."/>
            <person name="Gearin G."/>
            <person name="Goldberg J."/>
            <person name="Griggs A."/>
            <person name="Gujja S."/>
            <person name="Hansen M."/>
            <person name="Heiman D."/>
            <person name="Howarth C."/>
            <person name="Larimer J."/>
            <person name="Lui A."/>
            <person name="MacDonald P.J.P."/>
            <person name="McCowen C."/>
            <person name="Montmayeur A."/>
            <person name="Murphy C."/>
            <person name="Neiman D."/>
            <person name="Pearson M."/>
            <person name="Priest M."/>
            <person name="Roberts A."/>
            <person name="Saif S."/>
            <person name="Shea T."/>
            <person name="Sisk P."/>
            <person name="Stolte C."/>
            <person name="Sykes S."/>
            <person name="Wortman J."/>
            <person name="Nusbaum C."/>
            <person name="Birren B."/>
        </authorList>
    </citation>
    <scope>NUCLEOTIDE SEQUENCE</scope>
    <source>
        <strain evidence="13">ERTm3</strain>
    </source>
</reference>
<dbReference type="EMBL" id="GL870876">
    <property type="protein sequence ID" value="EIJ89424.1"/>
    <property type="molecule type" value="Genomic_DNA"/>
</dbReference>
<feature type="region of interest" description="Disordered" evidence="10">
    <location>
        <begin position="100"/>
        <end position="124"/>
    </location>
</feature>
<dbReference type="Gene3D" id="1.50.10.20">
    <property type="match status" value="1"/>
</dbReference>
<keyword evidence="5" id="KW-0479">Metal-binding</keyword>
<accession>I3EJM7</accession>
<name>I3EJM7_NEMP3</name>
<protein>
    <recommendedName>
        <fullName evidence="8">Geranylgeranyl transferase type II subunit beta</fullName>
    </recommendedName>
    <alternativeName>
        <fullName evidence="9">Type II protein geranyl-geranyltransferase subunit beta</fullName>
    </alternativeName>
</protein>
<dbReference type="InParanoid" id="I3EJM7"/>
<dbReference type="Proteomes" id="UP000002872">
    <property type="component" value="Unassembled WGS sequence"/>
</dbReference>
<evidence type="ECO:0000256" key="5">
    <source>
        <dbReference type="ARBA" id="ARBA00022723"/>
    </source>
</evidence>
<dbReference type="OMA" id="AESHCGQ"/>
<keyword evidence="11" id="KW-0472">Membrane</keyword>
<keyword evidence="4" id="KW-0808">Transferase</keyword>
<evidence type="ECO:0000256" key="8">
    <source>
        <dbReference type="ARBA" id="ARBA00030816"/>
    </source>
</evidence>
<evidence type="ECO:0000313" key="14">
    <source>
        <dbReference type="Proteomes" id="UP000002872"/>
    </source>
</evidence>
<dbReference type="InterPro" id="IPR045089">
    <property type="entry name" value="PGGT1B-like"/>
</dbReference>
<dbReference type="Pfam" id="PF00432">
    <property type="entry name" value="Prenyltrans"/>
    <property type="match status" value="1"/>
</dbReference>
<evidence type="ECO:0000256" key="10">
    <source>
        <dbReference type="SAM" id="MobiDB-lite"/>
    </source>
</evidence>
<keyword evidence="14" id="KW-1185">Reference proteome</keyword>
<feature type="compositionally biased region" description="Polar residues" evidence="10">
    <location>
        <begin position="100"/>
        <end position="111"/>
    </location>
</feature>
<keyword evidence="11" id="KW-0812">Transmembrane</keyword>
<dbReference type="SUPFAM" id="SSF48239">
    <property type="entry name" value="Terpenoid cyclases/Protein prenyltransferases"/>
    <property type="match status" value="1"/>
</dbReference>
<gene>
    <name evidence="13" type="ORF">NEQG_00194</name>
</gene>
<proteinExistence type="inferred from homology"/>
<dbReference type="InterPro" id="IPR001330">
    <property type="entry name" value="Prenyltrans"/>
</dbReference>
<comment type="cofactor">
    <cofactor evidence="1">
        <name>Zn(2+)</name>
        <dbReference type="ChEBI" id="CHEBI:29105"/>
    </cofactor>
</comment>
<dbReference type="GO" id="GO:0004663">
    <property type="term" value="F:Rab geranylgeranyltransferase activity"/>
    <property type="evidence" value="ECO:0007669"/>
    <property type="project" value="TreeGrafter"/>
</dbReference>
<evidence type="ECO:0000256" key="2">
    <source>
        <dbReference type="ARBA" id="ARBA00010497"/>
    </source>
</evidence>